<dbReference type="SUPFAM" id="SSF46785">
    <property type="entry name" value="Winged helix' DNA-binding domain"/>
    <property type="match status" value="1"/>
</dbReference>
<dbReference type="Proteomes" id="UP001597233">
    <property type="component" value="Unassembled WGS sequence"/>
</dbReference>
<dbReference type="PROSITE" id="PS51462">
    <property type="entry name" value="NUDIX"/>
    <property type="match status" value="1"/>
</dbReference>
<keyword evidence="3" id="KW-1185">Reference proteome</keyword>
<evidence type="ECO:0000313" key="2">
    <source>
        <dbReference type="EMBL" id="MFD1884373.1"/>
    </source>
</evidence>
<dbReference type="SUPFAM" id="SSF55811">
    <property type="entry name" value="Nudix"/>
    <property type="match status" value="1"/>
</dbReference>
<feature type="domain" description="Nudix hydrolase" evidence="1">
    <location>
        <begin position="40"/>
        <end position="187"/>
    </location>
</feature>
<evidence type="ECO:0000259" key="1">
    <source>
        <dbReference type="PROSITE" id="PS51462"/>
    </source>
</evidence>
<organism evidence="2 3">
    <name type="scientific">Paenibacillus wenxiniae</name>
    <dbReference type="NCBI Taxonomy" id="1636843"/>
    <lineage>
        <taxon>Bacteria</taxon>
        <taxon>Bacillati</taxon>
        <taxon>Bacillota</taxon>
        <taxon>Bacilli</taxon>
        <taxon>Bacillales</taxon>
        <taxon>Paenibacillaceae</taxon>
        <taxon>Paenibacillus</taxon>
    </lineage>
</organism>
<dbReference type="InterPro" id="IPR054105">
    <property type="entry name" value="WHD_NrtR"/>
</dbReference>
<accession>A0ABW4RFM7</accession>
<comment type="caution">
    <text evidence="2">The sequence shown here is derived from an EMBL/GenBank/DDBJ whole genome shotgun (WGS) entry which is preliminary data.</text>
</comment>
<name>A0ABW4RFM7_9BACL</name>
<dbReference type="Gene3D" id="1.10.10.10">
    <property type="entry name" value="Winged helix-like DNA-binding domain superfamily/Winged helix DNA-binding domain"/>
    <property type="match status" value="1"/>
</dbReference>
<reference evidence="3" key="1">
    <citation type="journal article" date="2019" name="Int. J. Syst. Evol. Microbiol.">
        <title>The Global Catalogue of Microorganisms (GCM) 10K type strain sequencing project: providing services to taxonomists for standard genome sequencing and annotation.</title>
        <authorList>
            <consortium name="The Broad Institute Genomics Platform"/>
            <consortium name="The Broad Institute Genome Sequencing Center for Infectious Disease"/>
            <person name="Wu L."/>
            <person name="Ma J."/>
        </authorList>
    </citation>
    <scope>NUCLEOTIDE SEQUENCE [LARGE SCALE GENOMIC DNA]</scope>
    <source>
        <strain evidence="3">CCUG 54950</strain>
    </source>
</reference>
<dbReference type="Pfam" id="PF00293">
    <property type="entry name" value="NUDIX"/>
    <property type="match status" value="1"/>
</dbReference>
<proteinExistence type="predicted"/>
<dbReference type="InterPro" id="IPR015797">
    <property type="entry name" value="NUDIX_hydrolase-like_dom_sf"/>
</dbReference>
<protein>
    <submittedName>
        <fullName evidence="2">NUDIX domain-containing protein</fullName>
    </submittedName>
</protein>
<dbReference type="Pfam" id="PF21906">
    <property type="entry name" value="WHD_NrtR"/>
    <property type="match status" value="1"/>
</dbReference>
<dbReference type="PANTHER" id="PTHR43736">
    <property type="entry name" value="ADP-RIBOSE PYROPHOSPHATASE"/>
    <property type="match status" value="1"/>
</dbReference>
<sequence>MGEKDHDSSSSSFKEAAQRLDHRGWNEQQYLEQYDVSEFERPSVTADMLIFTILDEQQDNYRKLPEKSLHLMMVQRGEHPYLGWWALPGGFVAMNESLDEAAARELHSETGLDGIYMEQLYTWGAVDRDPRTRVISTAYMALADSTRQQIQAGDDAQDARWFKLGYRVLQEKKVHIEGGCRLERDMQVELVHQDIRLSGTVRVTRTYRGTLNGEQWQVLSSDGIAFDHVQMIAYGLERLRSKIEYTDIAFNLMPPLFTLSALQQVYEIVLGKELLAPAFRRKMAPRVIATNEYTKDAGHRPSQLYRYRPEWEV</sequence>
<dbReference type="RefSeq" id="WP_347326295.1">
    <property type="nucleotide sequence ID" value="NZ_JBCGUH010000010.1"/>
</dbReference>
<dbReference type="CDD" id="cd18873">
    <property type="entry name" value="NUDIX_NadM_like"/>
    <property type="match status" value="1"/>
</dbReference>
<dbReference type="InterPro" id="IPR036388">
    <property type="entry name" value="WH-like_DNA-bd_sf"/>
</dbReference>
<dbReference type="EMBL" id="JBHUEH010000009">
    <property type="protein sequence ID" value="MFD1884373.1"/>
    <property type="molecule type" value="Genomic_DNA"/>
</dbReference>
<dbReference type="InterPro" id="IPR000086">
    <property type="entry name" value="NUDIX_hydrolase_dom"/>
</dbReference>
<dbReference type="InterPro" id="IPR036390">
    <property type="entry name" value="WH_DNA-bd_sf"/>
</dbReference>
<dbReference type="PANTHER" id="PTHR43736:SF4">
    <property type="entry name" value="SLR1690 PROTEIN"/>
    <property type="match status" value="1"/>
</dbReference>
<gene>
    <name evidence="2" type="ORF">ACFSC9_02460</name>
</gene>
<evidence type="ECO:0000313" key="3">
    <source>
        <dbReference type="Proteomes" id="UP001597233"/>
    </source>
</evidence>
<dbReference type="Gene3D" id="3.90.79.10">
    <property type="entry name" value="Nucleoside Triphosphate Pyrophosphohydrolase"/>
    <property type="match status" value="1"/>
</dbReference>